<sequence length="251" mass="28706">MRCRDREEVDHSFLMSLDKEKKPLVKMGIDKGCPLIGYWDAANEHRRVSTATGVTRGNAKRRGAFDARGITLRAQHSIACNFPNQTKRFFLDETTSHLVDTVHRLVWLHTRSKERANYIVKQLLKVNIKLYVVASSGLLRQQQEEDLGECREVIRQAAVCFIRHVQGDTRPRSEVLDLERIQAAIKTAGAFARFVSEEYLSKKTVDRLADVVKFFVDEKFLSALLSNQPHYTELAVEIAHDLQDSIDRGIL</sequence>
<organism evidence="1 2">
    <name type="scientific">Taenia crassiceps</name>
    <dbReference type="NCBI Taxonomy" id="6207"/>
    <lineage>
        <taxon>Eukaryota</taxon>
        <taxon>Metazoa</taxon>
        <taxon>Spiralia</taxon>
        <taxon>Lophotrochozoa</taxon>
        <taxon>Platyhelminthes</taxon>
        <taxon>Cestoda</taxon>
        <taxon>Eucestoda</taxon>
        <taxon>Cyclophyllidea</taxon>
        <taxon>Taeniidae</taxon>
        <taxon>Taenia</taxon>
    </lineage>
</organism>
<proteinExistence type="predicted"/>
<dbReference type="Gene3D" id="1.20.1440.160">
    <property type="entry name" value="Tumor necrosis factor alpha-induced protein 8-like"/>
    <property type="match status" value="1"/>
</dbReference>
<dbReference type="InterPro" id="IPR008477">
    <property type="entry name" value="TNFAIP8-like"/>
</dbReference>
<reference evidence="1 2" key="1">
    <citation type="journal article" date="2022" name="Front. Cell. Infect. Microbiol.">
        <title>The Genomes of Two Strains of Taenia crassiceps the Animal Model for the Study of Human Cysticercosis.</title>
        <authorList>
            <person name="Bobes R.J."/>
            <person name="Estrada K."/>
            <person name="Rios-Valencia D.G."/>
            <person name="Calderon-Gallegos A."/>
            <person name="de la Torre P."/>
            <person name="Carrero J.C."/>
            <person name="Sanchez-Flores A."/>
            <person name="Laclette J.P."/>
        </authorList>
    </citation>
    <scope>NUCLEOTIDE SEQUENCE [LARGE SCALE GENOMIC DNA]</scope>
    <source>
        <strain evidence="1">WFUcys</strain>
    </source>
</reference>
<dbReference type="Pfam" id="PF05527">
    <property type="entry name" value="TNFAIP8"/>
    <property type="match status" value="1"/>
</dbReference>
<dbReference type="Proteomes" id="UP001651158">
    <property type="component" value="Unassembled WGS sequence"/>
</dbReference>
<dbReference type="PANTHER" id="PTHR12757:SF1">
    <property type="entry name" value="PROTEIN SALIVARY GLANDS MARRED"/>
    <property type="match status" value="1"/>
</dbReference>
<protein>
    <submittedName>
        <fullName evidence="1">Tumor necrosi factor alpha-induced protein 8-like protein 2</fullName>
    </submittedName>
</protein>
<name>A0ABR4Q9J9_9CEST</name>
<accession>A0ABR4Q9J9</accession>
<dbReference type="EMBL" id="JAKROA010000006">
    <property type="protein sequence ID" value="KAL5106149.1"/>
    <property type="molecule type" value="Genomic_DNA"/>
</dbReference>
<dbReference type="InterPro" id="IPR038355">
    <property type="entry name" value="TNFAIP8_sf"/>
</dbReference>
<comment type="caution">
    <text evidence="1">The sequence shown here is derived from an EMBL/GenBank/DDBJ whole genome shotgun (WGS) entry which is preliminary data.</text>
</comment>
<dbReference type="PANTHER" id="PTHR12757">
    <property type="entry name" value="TUMOR NECROSIS FACTOR INDUCED PROTEIN"/>
    <property type="match status" value="1"/>
</dbReference>
<keyword evidence="2" id="KW-1185">Reference proteome</keyword>
<evidence type="ECO:0000313" key="2">
    <source>
        <dbReference type="Proteomes" id="UP001651158"/>
    </source>
</evidence>
<evidence type="ECO:0000313" key="1">
    <source>
        <dbReference type="EMBL" id="KAL5106149.1"/>
    </source>
</evidence>
<gene>
    <name evidence="1" type="ORF">TcWFU_003647</name>
</gene>